<dbReference type="Proteomes" id="UP001465976">
    <property type="component" value="Unassembled WGS sequence"/>
</dbReference>
<evidence type="ECO:0008006" key="6">
    <source>
        <dbReference type="Google" id="ProtNLM"/>
    </source>
</evidence>
<reference evidence="4 5" key="1">
    <citation type="submission" date="2024-02" db="EMBL/GenBank/DDBJ databases">
        <title>A draft genome for the cacao thread blight pathogen Marasmius crinis-equi.</title>
        <authorList>
            <person name="Cohen S.P."/>
            <person name="Baruah I.K."/>
            <person name="Amoako-Attah I."/>
            <person name="Bukari Y."/>
            <person name="Meinhardt L.W."/>
            <person name="Bailey B.A."/>
        </authorList>
    </citation>
    <scope>NUCLEOTIDE SEQUENCE [LARGE SCALE GENOMIC DNA]</scope>
    <source>
        <strain evidence="4 5">GH-76</strain>
    </source>
</reference>
<evidence type="ECO:0000256" key="1">
    <source>
        <dbReference type="ARBA" id="ARBA00022630"/>
    </source>
</evidence>
<comment type="caution">
    <text evidence="4">The sequence shown here is derived from an EMBL/GenBank/DDBJ whole genome shotgun (WGS) entry which is preliminary data.</text>
</comment>
<dbReference type="Pfam" id="PF00743">
    <property type="entry name" value="FMO-like"/>
    <property type="match status" value="1"/>
</dbReference>
<evidence type="ECO:0000313" key="4">
    <source>
        <dbReference type="EMBL" id="KAL0574756.1"/>
    </source>
</evidence>
<keyword evidence="5" id="KW-1185">Reference proteome</keyword>
<dbReference type="PANTHER" id="PTHR43539:SF68">
    <property type="entry name" value="FLAVIN-BINDING MONOOXYGENASE-LIKE PROTEIN (AFU_ORTHOLOGUE AFUA_4G09220)"/>
    <property type="match status" value="1"/>
</dbReference>
<accession>A0ABR3FHD0</accession>
<name>A0ABR3FHD0_9AGAR</name>
<dbReference type="InterPro" id="IPR036188">
    <property type="entry name" value="FAD/NAD-bd_sf"/>
</dbReference>
<evidence type="ECO:0000313" key="5">
    <source>
        <dbReference type="Proteomes" id="UP001465976"/>
    </source>
</evidence>
<keyword evidence="3" id="KW-0560">Oxidoreductase</keyword>
<sequence>MSTTPDSITLNWLNEFGTHLAVGNVDGVVSCIQEDGWLRDFLIFTWNNRTLHGSDNIAAYLRDNLKPSTLSNFQVDSRRFLGPEKGHITPTMNGVSSGFTFDTPHARGQGFARLADSGDGRWKALSVLMMMEDLKGHEEQGHENGMWGDHTLAWGEVKSERARCVEQDPQVLIVGGGQNGLIVAARFKQMRIPSLVIEQNARIGDNWRKRYPTLSLHTIKNQHAMLYQPFPDNWPLYTPRDKLSNWLEQYAESQDLVVWTKSKPLPTPIYDFDSRKWTVHVDRNGETVTLHPSHIVIATGTLGAPRIPPILSNGSDDFHGQVLHACDYQGGREFSGKRVVVVGAGNTSADVCQDLTFHGASATMVQRSTTCVVTAANTKAGQLRSWPPEVPTDVADFKFAAMPMWLLKKSLAEVAEHGWQVTDREMIEGLRKQGLDINLGPDGTGNLFLVFDRLGGYWIDVGCAQLIIDGKVKVKSGVEVERMTGENVIFTDGSSMPADVVIFATGYENMRNVMKKTFGPETIDMTDPAWGLDEEGEFRGSYRPTGHPGVISFAVQHEAGAYVLLSNI</sequence>
<dbReference type="InterPro" id="IPR050982">
    <property type="entry name" value="Auxin_biosynth/cation_transpt"/>
</dbReference>
<dbReference type="PANTHER" id="PTHR43539">
    <property type="entry name" value="FLAVIN-BINDING MONOOXYGENASE-LIKE PROTEIN (AFU_ORTHOLOGUE AFUA_4G09220)"/>
    <property type="match status" value="1"/>
</dbReference>
<proteinExistence type="predicted"/>
<evidence type="ECO:0000256" key="2">
    <source>
        <dbReference type="ARBA" id="ARBA00022827"/>
    </source>
</evidence>
<dbReference type="Gene3D" id="3.50.50.60">
    <property type="entry name" value="FAD/NAD(P)-binding domain"/>
    <property type="match status" value="1"/>
</dbReference>
<dbReference type="EMBL" id="JBAHYK010000368">
    <property type="protein sequence ID" value="KAL0574756.1"/>
    <property type="molecule type" value="Genomic_DNA"/>
</dbReference>
<organism evidence="4 5">
    <name type="scientific">Marasmius crinis-equi</name>
    <dbReference type="NCBI Taxonomy" id="585013"/>
    <lineage>
        <taxon>Eukaryota</taxon>
        <taxon>Fungi</taxon>
        <taxon>Dikarya</taxon>
        <taxon>Basidiomycota</taxon>
        <taxon>Agaricomycotina</taxon>
        <taxon>Agaricomycetes</taxon>
        <taxon>Agaricomycetidae</taxon>
        <taxon>Agaricales</taxon>
        <taxon>Marasmiineae</taxon>
        <taxon>Marasmiaceae</taxon>
        <taxon>Marasmius</taxon>
    </lineage>
</organism>
<gene>
    <name evidence="4" type="ORF">V5O48_007202</name>
</gene>
<dbReference type="InterPro" id="IPR020946">
    <property type="entry name" value="Flavin_mOase-like"/>
</dbReference>
<keyword evidence="1" id="KW-0285">Flavoprotein</keyword>
<protein>
    <recommendedName>
        <fullName evidence="6">FAD/NAD(P)-binding domain-containing protein</fullName>
    </recommendedName>
</protein>
<keyword evidence="2" id="KW-0274">FAD</keyword>
<dbReference type="SUPFAM" id="SSF51905">
    <property type="entry name" value="FAD/NAD(P)-binding domain"/>
    <property type="match status" value="1"/>
</dbReference>
<evidence type="ECO:0000256" key="3">
    <source>
        <dbReference type="ARBA" id="ARBA00023002"/>
    </source>
</evidence>